<reference evidence="4 5" key="1">
    <citation type="journal article" date="2016" name="PLoS ONE">
        <title>Complete Genome Sequence and Comparative Genomics of a Novel Myxobacterium Myxococcus hansupus.</title>
        <authorList>
            <person name="Sharma G."/>
            <person name="Narwani T."/>
            <person name="Subramanian S."/>
        </authorList>
    </citation>
    <scope>NUCLEOTIDE SEQUENCE [LARGE SCALE GENOMIC DNA]</scope>
    <source>
        <strain evidence="5">mixupus</strain>
    </source>
</reference>
<feature type="transmembrane region" description="Helical" evidence="3">
    <location>
        <begin position="269"/>
        <end position="289"/>
    </location>
</feature>
<evidence type="ECO:0000313" key="4">
    <source>
        <dbReference type="EMBL" id="AKQ63403.1"/>
    </source>
</evidence>
<feature type="transmembrane region" description="Helical" evidence="3">
    <location>
        <begin position="36"/>
        <end position="58"/>
    </location>
</feature>
<sequence>MSRYAIAIFASAFLLFGVQPLVGRYSLPWYGGTPGVWTACMLFFQAVLLGGYAYSHGLASRLAPRTQARVHLGLLAVAVAVLGARALLSGSPVAPGPEWRPEGTAFAVPRLLAMLAATIGLPFFVLSTTGPLLQSWFARARPGRSPYPLYALSNAGSLLALLGYPFLLEPWVGRGAQAWAWSVGFVFFAGACAVCALEVMKQPAEAPAPATAATPVTATPVTEDAGRGESFASGAPPTVRATMKWLGLSTCASVLLLATTNQLTQDVAAGPFLWVLPLAVYLLTFILAFSRESFYSRTVYAVLLIASGAGVAHAQTQGPQSSLVLQLVAYSGALFAGSMVCHGELYRLRPAPRYLSAFYLWVSVGGVLGGLLISVLAPALFTAYWEYPLALGACCVVALAGMAKQAGEDATRTQRLQQVLRGAMLLLVAGHLTYTMAREQGRARFASRNFFGVVRVMEQSVGDPEHHRFSLLHGAITHGFQHVAPERKSVATTYYTPEAGLGLAIAEQRRLREALGQPPGLNVGVLGLGIGTSAALLQAGDTGRFYEIDPAVIALARGEGGYFSYLRDTPAKVELVEGDARISLERELEAGVRGFDVLALDTFSSDAVPVHLLTREAVALYRAHLAPHGVLVMHISNVHLDLVPLTLSHARALGLHAALVVNETKGDALRSNWMVLSPDREFSWGPTFTQATSRVRRLGLRSEPDFTWTDEKSSVLHVLRRGTGPAASVKDVEASSGPSAPVTAEPAAE</sequence>
<dbReference type="eggNOG" id="COG2518">
    <property type="taxonomic scope" value="Bacteria"/>
</dbReference>
<dbReference type="SUPFAM" id="SSF53335">
    <property type="entry name" value="S-adenosyl-L-methionine-dependent methyltransferases"/>
    <property type="match status" value="1"/>
</dbReference>
<gene>
    <name evidence="4" type="ORF">A176_000315</name>
</gene>
<feature type="transmembrane region" description="Helical" evidence="3">
    <location>
        <begin position="245"/>
        <end position="263"/>
    </location>
</feature>
<feature type="transmembrane region" description="Helical" evidence="3">
    <location>
        <begin position="358"/>
        <end position="381"/>
    </location>
</feature>
<feature type="transmembrane region" description="Helical" evidence="3">
    <location>
        <begin position="419"/>
        <end position="437"/>
    </location>
</feature>
<feature type="region of interest" description="Disordered" evidence="2">
    <location>
        <begin position="211"/>
        <end position="234"/>
    </location>
</feature>
<keyword evidence="3" id="KW-1133">Transmembrane helix</keyword>
<feature type="transmembrane region" description="Helical" evidence="3">
    <location>
        <begin position="387"/>
        <end position="407"/>
    </location>
</feature>
<feature type="transmembrane region" description="Helical" evidence="3">
    <location>
        <begin position="179"/>
        <end position="197"/>
    </location>
</feature>
<evidence type="ECO:0000313" key="5">
    <source>
        <dbReference type="Proteomes" id="UP000009026"/>
    </source>
</evidence>
<feature type="transmembrane region" description="Helical" evidence="3">
    <location>
        <begin position="70"/>
        <end position="88"/>
    </location>
</feature>
<dbReference type="STRING" id="1297742.A176_000315"/>
<feature type="transmembrane region" description="Helical" evidence="3">
    <location>
        <begin position="327"/>
        <end position="346"/>
    </location>
</feature>
<keyword evidence="3" id="KW-0472">Membrane</keyword>
<dbReference type="NCBIfam" id="NF037959">
    <property type="entry name" value="MFS_SpdSyn"/>
    <property type="match status" value="1"/>
</dbReference>
<evidence type="ECO:0008006" key="6">
    <source>
        <dbReference type="Google" id="ProtNLM"/>
    </source>
</evidence>
<dbReference type="PATRIC" id="fig|1297742.4.peg.323"/>
<evidence type="ECO:0000256" key="2">
    <source>
        <dbReference type="SAM" id="MobiDB-lite"/>
    </source>
</evidence>
<accession>A0A0H4WPB0</accession>
<feature type="compositionally biased region" description="Low complexity" evidence="2">
    <location>
        <begin position="211"/>
        <end position="223"/>
    </location>
</feature>
<dbReference type="PANTHER" id="PTHR43317:SF1">
    <property type="entry name" value="THERMOSPERMINE SYNTHASE ACAULIS5"/>
    <property type="match status" value="1"/>
</dbReference>
<dbReference type="GO" id="GO:0006596">
    <property type="term" value="P:polyamine biosynthetic process"/>
    <property type="evidence" value="ECO:0007669"/>
    <property type="project" value="UniProtKB-KW"/>
</dbReference>
<feature type="transmembrane region" description="Helical" evidence="3">
    <location>
        <begin position="298"/>
        <end position="315"/>
    </location>
</feature>
<dbReference type="InterPro" id="IPR029063">
    <property type="entry name" value="SAM-dependent_MTases_sf"/>
</dbReference>
<dbReference type="Gene3D" id="3.40.50.150">
    <property type="entry name" value="Vaccinia Virus protein VP39"/>
    <property type="match status" value="1"/>
</dbReference>
<evidence type="ECO:0000256" key="1">
    <source>
        <dbReference type="ARBA" id="ARBA00023115"/>
    </source>
</evidence>
<dbReference type="AlphaFoldDB" id="A0A0H4WPB0"/>
<proteinExistence type="predicted"/>
<dbReference type="PANTHER" id="PTHR43317">
    <property type="entry name" value="THERMOSPERMINE SYNTHASE ACAULIS5"/>
    <property type="match status" value="1"/>
</dbReference>
<dbReference type="RefSeq" id="WP_002633241.1">
    <property type="nucleotide sequence ID" value="NZ_CP012109.1"/>
</dbReference>
<feature type="transmembrane region" description="Helical" evidence="3">
    <location>
        <begin position="147"/>
        <end position="167"/>
    </location>
</feature>
<evidence type="ECO:0000256" key="3">
    <source>
        <dbReference type="SAM" id="Phobius"/>
    </source>
</evidence>
<name>A0A0H4WPB0_9BACT</name>
<organism evidence="4 5">
    <name type="scientific">Pseudomyxococcus hansupus</name>
    <dbReference type="NCBI Taxonomy" id="1297742"/>
    <lineage>
        <taxon>Bacteria</taxon>
        <taxon>Pseudomonadati</taxon>
        <taxon>Myxococcota</taxon>
        <taxon>Myxococcia</taxon>
        <taxon>Myxococcales</taxon>
        <taxon>Cystobacterineae</taxon>
        <taxon>Myxococcaceae</taxon>
        <taxon>Pseudomyxococcus</taxon>
    </lineage>
</organism>
<keyword evidence="1" id="KW-0620">Polyamine biosynthesis</keyword>
<keyword evidence="3" id="KW-0812">Transmembrane</keyword>
<feature type="transmembrane region" description="Helical" evidence="3">
    <location>
        <begin position="108"/>
        <end position="126"/>
    </location>
</feature>
<keyword evidence="5" id="KW-1185">Reference proteome</keyword>
<dbReference type="OrthoDB" id="9761985at2"/>
<feature type="region of interest" description="Disordered" evidence="2">
    <location>
        <begin position="725"/>
        <end position="749"/>
    </location>
</feature>
<dbReference type="Proteomes" id="UP000009026">
    <property type="component" value="Chromosome"/>
</dbReference>
<protein>
    <recommendedName>
        <fullName evidence="6">Ferrichrome ABC transporter permease</fullName>
    </recommendedName>
</protein>
<dbReference type="KEGG" id="mym:A176_000315"/>
<dbReference type="EMBL" id="CP012109">
    <property type="protein sequence ID" value="AKQ63403.1"/>
    <property type="molecule type" value="Genomic_DNA"/>
</dbReference>
<dbReference type="CDD" id="cd02440">
    <property type="entry name" value="AdoMet_MTases"/>
    <property type="match status" value="1"/>
</dbReference>